<dbReference type="PRINTS" id="PR00364">
    <property type="entry name" value="DISEASERSIST"/>
</dbReference>
<dbReference type="EMBL" id="JADFTS010000008">
    <property type="protein sequence ID" value="KAF9594162.1"/>
    <property type="molecule type" value="Genomic_DNA"/>
</dbReference>
<feature type="domain" description="Disease resistance R13L4/SHOC-2-like LRR" evidence="5">
    <location>
        <begin position="249"/>
        <end position="483"/>
    </location>
</feature>
<keyword evidence="3" id="KW-0175">Coiled coil</keyword>
<feature type="coiled-coil region" evidence="3">
    <location>
        <begin position="18"/>
        <end position="59"/>
    </location>
</feature>
<accession>A0A835H9F7</accession>
<dbReference type="SUPFAM" id="SSF52058">
    <property type="entry name" value="L domain-like"/>
    <property type="match status" value="1"/>
</dbReference>
<evidence type="ECO:0000256" key="1">
    <source>
        <dbReference type="ARBA" id="ARBA00008894"/>
    </source>
</evidence>
<proteinExistence type="inferred from homology"/>
<dbReference type="GO" id="GO:0043531">
    <property type="term" value="F:ADP binding"/>
    <property type="evidence" value="ECO:0007669"/>
    <property type="project" value="InterPro"/>
</dbReference>
<evidence type="ECO:0000256" key="2">
    <source>
        <dbReference type="ARBA" id="ARBA00022737"/>
    </source>
</evidence>
<dbReference type="PANTHER" id="PTHR33463">
    <property type="entry name" value="NB-ARC DOMAIN-CONTAINING PROTEIN-RELATED"/>
    <property type="match status" value="1"/>
</dbReference>
<evidence type="ECO:0000313" key="7">
    <source>
        <dbReference type="Proteomes" id="UP000631114"/>
    </source>
</evidence>
<gene>
    <name evidence="6" type="ORF">IFM89_028819</name>
</gene>
<dbReference type="Pfam" id="PF00931">
    <property type="entry name" value="NB-ARC"/>
    <property type="match status" value="1"/>
</dbReference>
<name>A0A835H9F7_9MAGN</name>
<keyword evidence="2" id="KW-0677">Repeat</keyword>
<evidence type="ECO:0000259" key="4">
    <source>
        <dbReference type="Pfam" id="PF00931"/>
    </source>
</evidence>
<dbReference type="Gene3D" id="3.80.10.10">
    <property type="entry name" value="Ribonuclease Inhibitor"/>
    <property type="match status" value="2"/>
</dbReference>
<evidence type="ECO:0000256" key="3">
    <source>
        <dbReference type="SAM" id="Coils"/>
    </source>
</evidence>
<dbReference type="PANTHER" id="PTHR33463:SF220">
    <property type="entry name" value="NB-ARC DOMAIN-CONTAINING PROTEIN"/>
    <property type="match status" value="1"/>
</dbReference>
<dbReference type="Gene3D" id="3.40.50.300">
    <property type="entry name" value="P-loop containing nucleotide triphosphate hydrolases"/>
    <property type="match status" value="1"/>
</dbReference>
<reference evidence="6 7" key="1">
    <citation type="submission" date="2020-10" db="EMBL/GenBank/DDBJ databases">
        <title>The Coptis chinensis genome and diversification of protoberbering-type alkaloids.</title>
        <authorList>
            <person name="Wang B."/>
            <person name="Shu S."/>
            <person name="Song C."/>
            <person name="Liu Y."/>
        </authorList>
    </citation>
    <scope>NUCLEOTIDE SEQUENCE [LARGE SCALE GENOMIC DNA]</scope>
    <source>
        <strain evidence="6">HL-2020</strain>
        <tissue evidence="6">Leaf</tissue>
    </source>
</reference>
<dbReference type="OrthoDB" id="664960at2759"/>
<keyword evidence="7" id="KW-1185">Reference proteome</keyword>
<evidence type="ECO:0000313" key="6">
    <source>
        <dbReference type="EMBL" id="KAF9594162.1"/>
    </source>
</evidence>
<dbReference type="Proteomes" id="UP000631114">
    <property type="component" value="Unassembled WGS sequence"/>
</dbReference>
<comment type="similarity">
    <text evidence="1">Belongs to the disease resistance NB-LRR family.</text>
</comment>
<dbReference type="AlphaFoldDB" id="A0A835H9F7"/>
<protein>
    <recommendedName>
        <fullName evidence="8">NB-ARC domain-containing protein</fullName>
    </recommendedName>
</protein>
<comment type="caution">
    <text evidence="6">The sequence shown here is derived from an EMBL/GenBank/DDBJ whole genome shotgun (WGS) entry which is preliminary data.</text>
</comment>
<dbReference type="InterPro" id="IPR050905">
    <property type="entry name" value="Plant_NBS-LRR"/>
</dbReference>
<dbReference type="InterPro" id="IPR002182">
    <property type="entry name" value="NB-ARC"/>
</dbReference>
<evidence type="ECO:0008006" key="8">
    <source>
        <dbReference type="Google" id="ProtNLM"/>
    </source>
</evidence>
<organism evidence="6 7">
    <name type="scientific">Coptis chinensis</name>
    <dbReference type="NCBI Taxonomy" id="261450"/>
    <lineage>
        <taxon>Eukaryota</taxon>
        <taxon>Viridiplantae</taxon>
        <taxon>Streptophyta</taxon>
        <taxon>Embryophyta</taxon>
        <taxon>Tracheophyta</taxon>
        <taxon>Spermatophyta</taxon>
        <taxon>Magnoliopsida</taxon>
        <taxon>Ranunculales</taxon>
        <taxon>Ranunculaceae</taxon>
        <taxon>Coptidoideae</taxon>
        <taxon>Coptis</taxon>
    </lineage>
</organism>
<dbReference type="Pfam" id="PF23598">
    <property type="entry name" value="LRR_14"/>
    <property type="match status" value="1"/>
</dbReference>
<feature type="domain" description="NB-ARC" evidence="4">
    <location>
        <begin position="120"/>
        <end position="168"/>
    </location>
</feature>
<dbReference type="InterPro" id="IPR027417">
    <property type="entry name" value="P-loop_NTPase"/>
</dbReference>
<dbReference type="InterPro" id="IPR055414">
    <property type="entry name" value="LRR_R13L4/SHOC2-like"/>
</dbReference>
<dbReference type="InterPro" id="IPR032675">
    <property type="entry name" value="LRR_dom_sf"/>
</dbReference>
<sequence length="660" mass="75031">MDLVSPIVDVVGRVWDCTAKHRNYLRGLEENLDNLRTEMDRLKDARNDIKIRVDAEEAAQMMIRTHVVDGWLNSVEAMEPQVDSLRDLKSKGAFDVVTQKALPAVVKALPAENSIVGMDSTFERVWTLLGKDEVGILGLYGMGGVGKTTLLRKINNEFLKTSSVFDFVDFADAFNRGHSIIGFLQATCLLESGVDEDTQVKMHDVIRDMALWIACECGSEKNRVLVKANKASDEPPKADKWIKAQWISMMHTSITQLIVVPDCPRLSTLLLFNNSHLKKIHPNFFQSMPLLKFLDLSSTSISYLPPSIGDLARLEFLDLSDTKIKELPSEIMKLENLKYLSFKMTEKLHQIQPGVIAHLSNLQMLKLRDHNFGDGDEALQASVQELACLKQMNALEILISNVKFLESFLSYPRLVLCTRSLSIESCKGLISLALSSLEYMKRLQKFVIGDCSELKELIIDCSTKTAGVELFRSLEIMVFSALPRLDISWDINIPHAACFKNLHTLFLDQCDMLVNLTWLFLTPNIRVLHVKRCLRIEEIISDEFGAFGASLFSKLATLVLDDLPCLWSICRSPLPFLSLKLIVVLNCPKLRRLPFDSNSAKDKLEKITGRSEWWENLEWDNETIEREFAPYLSKYIPYMFRVYVPQMYLDEENQNACCIS</sequence>
<dbReference type="SUPFAM" id="SSF52540">
    <property type="entry name" value="P-loop containing nucleoside triphosphate hydrolases"/>
    <property type="match status" value="1"/>
</dbReference>
<evidence type="ECO:0000259" key="5">
    <source>
        <dbReference type="Pfam" id="PF23598"/>
    </source>
</evidence>
<dbReference type="GO" id="GO:0006952">
    <property type="term" value="P:defense response"/>
    <property type="evidence" value="ECO:0007669"/>
    <property type="project" value="UniProtKB-KW"/>
</dbReference>